<dbReference type="PANTHER" id="PTHR30461">
    <property type="entry name" value="DNA-INVERTASE FROM LAMBDOID PROPHAGE"/>
    <property type="match status" value="1"/>
</dbReference>
<dbReference type="PROSITE" id="PS51736">
    <property type="entry name" value="RECOMBINASES_3"/>
    <property type="match status" value="1"/>
</dbReference>
<dbReference type="InterPro" id="IPR036162">
    <property type="entry name" value="Resolvase-like_N_sf"/>
</dbReference>
<evidence type="ECO:0000259" key="5">
    <source>
        <dbReference type="PROSITE" id="PS51736"/>
    </source>
</evidence>
<dbReference type="InterPro" id="IPR038109">
    <property type="entry name" value="DNA_bind_recomb_sf"/>
</dbReference>
<feature type="coiled-coil region" evidence="3">
    <location>
        <begin position="471"/>
        <end position="498"/>
    </location>
</feature>
<dbReference type="CDD" id="cd00338">
    <property type="entry name" value="Ser_Recombinase"/>
    <property type="match status" value="1"/>
</dbReference>
<gene>
    <name evidence="6" type="ORF">ACFY1D_35520</name>
</gene>
<evidence type="ECO:0000256" key="2">
    <source>
        <dbReference type="ARBA" id="ARBA00023172"/>
    </source>
</evidence>
<evidence type="ECO:0000256" key="4">
    <source>
        <dbReference type="SAM" id="MobiDB-lite"/>
    </source>
</evidence>
<dbReference type="EMBL" id="JBIAWJ010000028">
    <property type="protein sequence ID" value="MFF4526697.1"/>
    <property type="molecule type" value="Genomic_DNA"/>
</dbReference>
<accession>A0ABW6UU76</accession>
<dbReference type="Pfam" id="PF00239">
    <property type="entry name" value="Resolvase"/>
    <property type="match status" value="1"/>
</dbReference>
<dbReference type="SMART" id="SM00857">
    <property type="entry name" value="Resolvase"/>
    <property type="match status" value="1"/>
</dbReference>
<sequence>MRHIKAYGPWSGWCAPFPFLGNGAPYVSNPGKGKGVSGRHATRTRTKRKNFLRVAVYLRVSTAKQLKGYGLRVQHDECMAWLNYRIGKANYSVEIYTDGGVSGTLANRPDLDQLNADLTAGQYDLVVFGKLDRIGRTMKDIHRWVYDTTDLGVRVATADGRIDSEDDMFGIQLSLLAYMAELEHAMILDRTMGGREKKLAEGGWPGGVAPFWLELPPPGVIAPPTLREDKVKILEDGARLIADEHHHAEDAARALNALGWTTARGRPWNGANLIRTFNQTALDGFIIYRNTDRVHGASLRRDDEGNPLYGDTVLIPVPTPLAAERVAQVRKALSGRSFTKTTSKEYVLSTRMFAPCGHHYAGNFRSERGRITYRCTGRKTDPPCECQEILAEPMEKAVWAEVAGVVGDGHRLSEVAAEWLGGVPERIRSYEERIAELDAQIERSRGTRKKKLLGLAAALATAEGEADDEFAAEVQSTIEEMKADLKEKEKKLLTMRDETIEWLREARAKESRVQEILALVEQTRPQLEELTHERKCDLLDLLDVRIDILSDHRGQIRPGGCPFEAWFTTHNMLVPAPLTDEQWNRVAHHFPQPKKATRVVQPRVAFEASLMKVRNGMQWKDLPESFGRHRSVYQRALNYLQTGVWAQALTALGDYEGTPVPPLYHLPDFKITGSFDARLTGGDLNADGYPDAQTPSSSWPTRASSTATTVRSCAPCSAPPRTAA</sequence>
<keyword evidence="1" id="KW-0238">DNA-binding</keyword>
<dbReference type="Proteomes" id="UP001602058">
    <property type="component" value="Unassembled WGS sequence"/>
</dbReference>
<feature type="region of interest" description="Disordered" evidence="4">
    <location>
        <begin position="686"/>
        <end position="724"/>
    </location>
</feature>
<evidence type="ECO:0000256" key="3">
    <source>
        <dbReference type="SAM" id="Coils"/>
    </source>
</evidence>
<evidence type="ECO:0000313" key="7">
    <source>
        <dbReference type="Proteomes" id="UP001602058"/>
    </source>
</evidence>
<proteinExistence type="predicted"/>
<feature type="compositionally biased region" description="Low complexity" evidence="4">
    <location>
        <begin position="701"/>
        <end position="712"/>
    </location>
</feature>
<dbReference type="Gene3D" id="3.40.50.1390">
    <property type="entry name" value="Resolvase, N-terminal catalytic domain"/>
    <property type="match status" value="1"/>
</dbReference>
<dbReference type="RefSeq" id="WP_351084296.1">
    <property type="nucleotide sequence ID" value="NZ_JBEOZG010000025.1"/>
</dbReference>
<reference evidence="6 7" key="1">
    <citation type="submission" date="2024-10" db="EMBL/GenBank/DDBJ databases">
        <title>The Natural Products Discovery Center: Release of the First 8490 Sequenced Strains for Exploring Actinobacteria Biosynthetic Diversity.</title>
        <authorList>
            <person name="Kalkreuter E."/>
            <person name="Kautsar S.A."/>
            <person name="Yang D."/>
            <person name="Bader C.D."/>
            <person name="Teijaro C.N."/>
            <person name="Fluegel L."/>
            <person name="Davis C.M."/>
            <person name="Simpson J.R."/>
            <person name="Lauterbach L."/>
            <person name="Steele A.D."/>
            <person name="Gui C."/>
            <person name="Meng S."/>
            <person name="Li G."/>
            <person name="Viehrig K."/>
            <person name="Ye F."/>
            <person name="Su P."/>
            <person name="Kiefer A.F."/>
            <person name="Nichols A."/>
            <person name="Cepeda A.J."/>
            <person name="Yan W."/>
            <person name="Fan B."/>
            <person name="Jiang Y."/>
            <person name="Adhikari A."/>
            <person name="Zheng C.-J."/>
            <person name="Schuster L."/>
            <person name="Cowan T.M."/>
            <person name="Smanski M.J."/>
            <person name="Chevrette M.G."/>
            <person name="De Carvalho L.P.S."/>
            <person name="Shen B."/>
        </authorList>
    </citation>
    <scope>NUCLEOTIDE SEQUENCE [LARGE SCALE GENOMIC DNA]</scope>
    <source>
        <strain evidence="6 7">NPDC001390</strain>
    </source>
</reference>
<keyword evidence="7" id="KW-1185">Reference proteome</keyword>
<dbReference type="InterPro" id="IPR050639">
    <property type="entry name" value="SSR_resolvase"/>
</dbReference>
<keyword evidence="3" id="KW-0175">Coiled coil</keyword>
<dbReference type="Pfam" id="PF13340">
    <property type="entry name" value="DUF4096"/>
    <property type="match status" value="1"/>
</dbReference>
<dbReference type="Gene3D" id="3.90.1750.20">
    <property type="entry name" value="Putative Large Serine Recombinase, Chain B, Domain 2"/>
    <property type="match status" value="1"/>
</dbReference>
<keyword evidence="2" id="KW-0233">DNA recombination</keyword>
<dbReference type="InterPro" id="IPR025161">
    <property type="entry name" value="IS402-like_dom"/>
</dbReference>
<feature type="domain" description="Resolvase/invertase-type recombinase catalytic" evidence="5">
    <location>
        <begin position="53"/>
        <end position="202"/>
    </location>
</feature>
<name>A0ABW6UU76_9ACTN</name>
<organism evidence="6 7">
    <name type="scientific">Streptomyces bluensis</name>
    <dbReference type="NCBI Taxonomy" id="33897"/>
    <lineage>
        <taxon>Bacteria</taxon>
        <taxon>Bacillati</taxon>
        <taxon>Actinomycetota</taxon>
        <taxon>Actinomycetes</taxon>
        <taxon>Kitasatosporales</taxon>
        <taxon>Streptomycetaceae</taxon>
        <taxon>Streptomyces</taxon>
    </lineage>
</organism>
<comment type="caution">
    <text evidence="6">The sequence shown here is derived from an EMBL/GenBank/DDBJ whole genome shotgun (WGS) entry which is preliminary data.</text>
</comment>
<evidence type="ECO:0000313" key="6">
    <source>
        <dbReference type="EMBL" id="MFF4526697.1"/>
    </source>
</evidence>
<dbReference type="InterPro" id="IPR006119">
    <property type="entry name" value="Resolv_N"/>
</dbReference>
<dbReference type="PANTHER" id="PTHR30461:SF2">
    <property type="entry name" value="SERINE RECOMBINASE PINE-RELATED"/>
    <property type="match status" value="1"/>
</dbReference>
<evidence type="ECO:0000256" key="1">
    <source>
        <dbReference type="ARBA" id="ARBA00023125"/>
    </source>
</evidence>
<dbReference type="SUPFAM" id="SSF53041">
    <property type="entry name" value="Resolvase-like"/>
    <property type="match status" value="1"/>
</dbReference>
<protein>
    <submittedName>
        <fullName evidence="6">Recombinase family protein</fullName>
    </submittedName>
</protein>